<feature type="compositionally biased region" description="Polar residues" evidence="1">
    <location>
        <begin position="1"/>
        <end position="11"/>
    </location>
</feature>
<accession>A0A2T0UHU8</accession>
<feature type="compositionally biased region" description="Basic and acidic residues" evidence="1">
    <location>
        <begin position="141"/>
        <end position="154"/>
    </location>
</feature>
<feature type="compositionally biased region" description="Acidic residues" evidence="1">
    <location>
        <begin position="63"/>
        <end position="96"/>
    </location>
</feature>
<sequence length="176" mass="19416">MSDMNDQNLGDTGSDDNLDFEDLGRDRTIDELEDTDVPASDLDSIDSERDLELTEQELGGLDSDVDRDGEELEEVSLDEEADQADDYLDDSSETDDLPVTPAESRPINAEIAFDSPDGDTEETIDQRINQEEPEAGSAYGKPEDGVDDRREKYGLGDPDDEDVDEPAEEAALHVEE</sequence>
<evidence type="ECO:0000256" key="1">
    <source>
        <dbReference type="SAM" id="MobiDB-lite"/>
    </source>
</evidence>
<dbReference type="Proteomes" id="UP000237822">
    <property type="component" value="Unassembled WGS sequence"/>
</dbReference>
<gene>
    <name evidence="2" type="ORF">BCF74_11535</name>
</gene>
<comment type="caution">
    <text evidence="2">The sequence shown here is derived from an EMBL/GenBank/DDBJ whole genome shotgun (WGS) entry which is preliminary data.</text>
</comment>
<organism evidence="2 3">
    <name type="scientific">Knoellia remsis</name>
    <dbReference type="NCBI Taxonomy" id="407159"/>
    <lineage>
        <taxon>Bacteria</taxon>
        <taxon>Bacillati</taxon>
        <taxon>Actinomycetota</taxon>
        <taxon>Actinomycetes</taxon>
        <taxon>Micrococcales</taxon>
        <taxon>Intrasporangiaceae</taxon>
        <taxon>Knoellia</taxon>
    </lineage>
</organism>
<dbReference type="RefSeq" id="WP_146132926.1">
    <property type="nucleotide sequence ID" value="NZ_PVTI01000015.1"/>
</dbReference>
<feature type="compositionally biased region" description="Acidic residues" evidence="1">
    <location>
        <begin position="157"/>
        <end position="168"/>
    </location>
</feature>
<dbReference type="EMBL" id="PVTI01000015">
    <property type="protein sequence ID" value="PRY57523.1"/>
    <property type="molecule type" value="Genomic_DNA"/>
</dbReference>
<evidence type="ECO:0008006" key="4">
    <source>
        <dbReference type="Google" id="ProtNLM"/>
    </source>
</evidence>
<evidence type="ECO:0000313" key="2">
    <source>
        <dbReference type="EMBL" id="PRY57523.1"/>
    </source>
</evidence>
<reference evidence="2 3" key="1">
    <citation type="submission" date="2018-03" db="EMBL/GenBank/DDBJ databases">
        <title>Genomic Encyclopedia of Archaeal and Bacterial Type Strains, Phase II (KMG-II): from individual species to whole genera.</title>
        <authorList>
            <person name="Goeker M."/>
        </authorList>
    </citation>
    <scope>NUCLEOTIDE SEQUENCE [LARGE SCALE GENOMIC DNA]</scope>
    <source>
        <strain evidence="2 3">ATCC BAA-1496</strain>
    </source>
</reference>
<dbReference type="AlphaFoldDB" id="A0A2T0UHU8"/>
<feature type="region of interest" description="Disordered" evidence="1">
    <location>
        <begin position="1"/>
        <end position="176"/>
    </location>
</feature>
<protein>
    <recommendedName>
        <fullName evidence="4">DUF5709 domain-containing protein</fullName>
    </recommendedName>
</protein>
<evidence type="ECO:0000313" key="3">
    <source>
        <dbReference type="Proteomes" id="UP000237822"/>
    </source>
</evidence>
<dbReference type="OrthoDB" id="3212066at2"/>
<name>A0A2T0UHU8_9MICO</name>
<keyword evidence="3" id="KW-1185">Reference proteome</keyword>
<proteinExistence type="predicted"/>